<accession>A0A1F7GMD5</accession>
<comment type="caution">
    <text evidence="8">The sequence shown here is derived from an EMBL/GenBank/DDBJ whole genome shotgun (WGS) entry which is preliminary data.</text>
</comment>
<dbReference type="Pfam" id="PF01180">
    <property type="entry name" value="DHO_dh"/>
    <property type="match status" value="1"/>
</dbReference>
<keyword evidence="4" id="KW-0288">FMN</keyword>
<evidence type="ECO:0000313" key="9">
    <source>
        <dbReference type="Proteomes" id="UP000177026"/>
    </source>
</evidence>
<dbReference type="InterPro" id="IPR005720">
    <property type="entry name" value="Dihydroorotate_DH_cat"/>
</dbReference>
<dbReference type="PANTHER" id="PTHR48109">
    <property type="entry name" value="DIHYDROOROTATE DEHYDROGENASE (QUINONE), MITOCHONDRIAL-RELATED"/>
    <property type="match status" value="1"/>
</dbReference>
<gene>
    <name evidence="8" type="ORF">A2866_01060</name>
</gene>
<dbReference type="GO" id="GO:0004152">
    <property type="term" value="F:dihydroorotate dehydrogenase activity"/>
    <property type="evidence" value="ECO:0007669"/>
    <property type="project" value="TreeGrafter"/>
</dbReference>
<dbReference type="GO" id="GO:0006207">
    <property type="term" value="P:'de novo' pyrimidine nucleobase biosynthetic process"/>
    <property type="evidence" value="ECO:0007669"/>
    <property type="project" value="TreeGrafter"/>
</dbReference>
<evidence type="ECO:0000256" key="5">
    <source>
        <dbReference type="ARBA" id="ARBA00022975"/>
    </source>
</evidence>
<comment type="cofactor">
    <cofactor evidence="1">
        <name>FMN</name>
        <dbReference type="ChEBI" id="CHEBI:58210"/>
    </cofactor>
</comment>
<dbReference type="InterPro" id="IPR050074">
    <property type="entry name" value="DHO_dehydrogenase"/>
</dbReference>
<dbReference type="GO" id="GO:0006221">
    <property type="term" value="P:pyrimidine nucleotide biosynthetic process"/>
    <property type="evidence" value="ECO:0007669"/>
    <property type="project" value="UniProtKB-KW"/>
</dbReference>
<keyword evidence="5" id="KW-0665">Pyrimidine biosynthesis</keyword>
<dbReference type="SUPFAM" id="SSF53271">
    <property type="entry name" value="PRTase-like"/>
    <property type="match status" value="1"/>
</dbReference>
<evidence type="ECO:0000256" key="1">
    <source>
        <dbReference type="ARBA" id="ARBA00001917"/>
    </source>
</evidence>
<dbReference type="GO" id="GO:0005737">
    <property type="term" value="C:cytoplasm"/>
    <property type="evidence" value="ECO:0007669"/>
    <property type="project" value="InterPro"/>
</dbReference>
<evidence type="ECO:0000256" key="6">
    <source>
        <dbReference type="ARBA" id="ARBA00023002"/>
    </source>
</evidence>
<dbReference type="InterPro" id="IPR029057">
    <property type="entry name" value="PRTase-like"/>
</dbReference>
<dbReference type="EMBL" id="MFZI01000040">
    <property type="protein sequence ID" value="OGK20099.1"/>
    <property type="molecule type" value="Genomic_DNA"/>
</dbReference>
<feature type="domain" description="Dihydroorotate dehydrogenase catalytic" evidence="7">
    <location>
        <begin position="134"/>
        <end position="367"/>
    </location>
</feature>
<dbReference type="InterPro" id="IPR013785">
    <property type="entry name" value="Aldolase_TIM"/>
</dbReference>
<protein>
    <recommendedName>
        <fullName evidence="7">Dihydroorotate dehydrogenase catalytic domain-containing protein</fullName>
    </recommendedName>
</protein>
<organism evidence="8 9">
    <name type="scientific">Candidatus Roizmanbacteria bacterium RIFCSPHIGHO2_01_FULL_39_8</name>
    <dbReference type="NCBI Taxonomy" id="1802033"/>
    <lineage>
        <taxon>Bacteria</taxon>
        <taxon>Candidatus Roizmaniibacteriota</taxon>
    </lineage>
</organism>
<evidence type="ECO:0000313" key="8">
    <source>
        <dbReference type="EMBL" id="OGK20099.1"/>
    </source>
</evidence>
<dbReference type="PANTHER" id="PTHR48109:SF1">
    <property type="entry name" value="DIHYDROOROTATE DEHYDROGENASE (FUMARATE)"/>
    <property type="match status" value="1"/>
</dbReference>
<reference evidence="8 9" key="1">
    <citation type="journal article" date="2016" name="Nat. Commun.">
        <title>Thousands of microbial genomes shed light on interconnected biogeochemical processes in an aquifer system.</title>
        <authorList>
            <person name="Anantharaman K."/>
            <person name="Brown C.T."/>
            <person name="Hug L.A."/>
            <person name="Sharon I."/>
            <person name="Castelle C.J."/>
            <person name="Probst A.J."/>
            <person name="Thomas B.C."/>
            <person name="Singh A."/>
            <person name="Wilkins M.J."/>
            <person name="Karaoz U."/>
            <person name="Brodie E.L."/>
            <person name="Williams K.H."/>
            <person name="Hubbard S.S."/>
            <person name="Banfield J.F."/>
        </authorList>
    </citation>
    <scope>NUCLEOTIDE SEQUENCE [LARGE SCALE GENOMIC DNA]</scope>
</reference>
<dbReference type="Proteomes" id="UP000177026">
    <property type="component" value="Unassembled WGS sequence"/>
</dbReference>
<dbReference type="Gene3D" id="3.20.20.70">
    <property type="entry name" value="Aldolase class I"/>
    <property type="match status" value="1"/>
</dbReference>
<evidence type="ECO:0000259" key="7">
    <source>
        <dbReference type="Pfam" id="PF01180"/>
    </source>
</evidence>
<comment type="pathway">
    <text evidence="2">Pyrimidine metabolism; UMP biosynthesis via de novo pathway.</text>
</comment>
<evidence type="ECO:0000256" key="2">
    <source>
        <dbReference type="ARBA" id="ARBA00004725"/>
    </source>
</evidence>
<evidence type="ECO:0000256" key="3">
    <source>
        <dbReference type="ARBA" id="ARBA00022630"/>
    </source>
</evidence>
<dbReference type="Gene3D" id="3.40.50.2020">
    <property type="match status" value="1"/>
</dbReference>
<proteinExistence type="predicted"/>
<keyword evidence="6" id="KW-0560">Oxidoreductase</keyword>
<keyword evidence="3" id="KW-0285">Flavoprotein</keyword>
<dbReference type="SUPFAM" id="SSF51395">
    <property type="entry name" value="FMN-linked oxidoreductases"/>
    <property type="match status" value="1"/>
</dbReference>
<name>A0A1F7GMD5_9BACT</name>
<sequence length="627" mass="71247">MDESKSKLRYRHLTHRGMSIPTAHWTYDITKSYDWNYEFGPFNIPAYPARSVKPSKKFLSFKVNSLFGVPAGPLLNSRWIEAYSKLGYDILTYKTVRTRSYPAHQMPHILYVEKNKSKNDSSFIGKPYFSKVTSLAITNSFGVPSKDPDVWQEDVKRSLRLLDKGQLLILSIMGTQDGLHSQKEFIQDFIKCAVLAMETSAPVIEVNLSCPNLHGGGVVCYDVDLCGKICEQIKNVIGDVPLIAKIGYFNKEGELIKLLKKINPFIEAVGAINTLQGNIIDLQHKKIHMRQIGLSGVCGGYIKPYALNSVKTLYKLRDQFKMKFAIIGIGGVTKPEDFESYLAVGADAVQSATGAMTDPYLAFKIYEKQTAQKKDYQTAKTIGTSFFSSVSQGLSLNEFKEIYLQMIYPKTLPENKNTLLIREDRFKLKHGEKGRKHSHIYMNHRNPIFINAWDRRFLVELFNQLICERILKNEELSKNRYGVVAIPSSSSPELTASMLDSLTSSIGRAVVMPHQFLTQEAGAHSKLYGDMDVRKPWVLIDDVFTSGKTLQDSIKCIPDEIKYAKDPLRLFAITLISRNPDKRESFTKSTGVDLFSLVTLEEVLKYHWKRFTSKEKKLILKERSELH</sequence>
<evidence type="ECO:0000256" key="4">
    <source>
        <dbReference type="ARBA" id="ARBA00022643"/>
    </source>
</evidence>
<dbReference type="AlphaFoldDB" id="A0A1F7GMD5"/>